<accession>A0A6G1S942</accession>
<keyword evidence="5 8" id="KW-0009">Actin-binding</keyword>
<dbReference type="EMBL" id="GGYP01001970">
    <property type="protein sequence ID" value="MDE46741.1"/>
    <property type="molecule type" value="Transcribed_RNA"/>
</dbReference>
<organism evidence="9">
    <name type="scientific">Aceria tosichella</name>
    <name type="common">wheat curl mite</name>
    <dbReference type="NCBI Taxonomy" id="561515"/>
    <lineage>
        <taxon>Eukaryota</taxon>
        <taxon>Metazoa</taxon>
        <taxon>Ecdysozoa</taxon>
        <taxon>Arthropoda</taxon>
        <taxon>Chelicerata</taxon>
        <taxon>Arachnida</taxon>
        <taxon>Acari</taxon>
        <taxon>Acariformes</taxon>
        <taxon>Trombidiformes</taxon>
        <taxon>Prostigmata</taxon>
        <taxon>Eupodina</taxon>
        <taxon>Eriophyoidea</taxon>
        <taxon>Eriophyidae</taxon>
        <taxon>Eriophyinae</taxon>
        <taxon>Aceriini</taxon>
        <taxon>Aceria</taxon>
    </lineage>
</organism>
<comment type="subunit">
    <text evidence="3 7">Occurs in many kinds of cells as a complex with monomeric actin in a 1:1 ratio.</text>
</comment>
<dbReference type="GO" id="GO:0005856">
    <property type="term" value="C:cytoskeleton"/>
    <property type="evidence" value="ECO:0007669"/>
    <property type="project" value="UniProtKB-SubCell"/>
</dbReference>
<name>A0A6G1S942_9ACAR</name>
<protein>
    <recommendedName>
        <fullName evidence="8">Profilin</fullName>
    </recommendedName>
</protein>
<reference evidence="9" key="1">
    <citation type="submission" date="2018-10" db="EMBL/GenBank/DDBJ databases">
        <title>Transcriptome assembly of Aceria tosichella (Wheat curl mite) Type 2.</title>
        <authorList>
            <person name="Scully E.D."/>
            <person name="Geib S.M."/>
            <person name="Palmer N.A."/>
            <person name="Gupta A.K."/>
            <person name="Sarath G."/>
            <person name="Tatineni S."/>
        </authorList>
    </citation>
    <scope>NUCLEOTIDE SEQUENCE</scope>
    <source>
        <strain evidence="9">LincolnNE</strain>
    </source>
</reference>
<comment type="subcellular location">
    <subcellularLocation>
        <location evidence="1">Cytoplasm</location>
        <location evidence="1">Cytoskeleton</location>
    </subcellularLocation>
</comment>
<keyword evidence="6 7" id="KW-0206">Cytoskeleton</keyword>
<evidence type="ECO:0000256" key="5">
    <source>
        <dbReference type="ARBA" id="ARBA00023203"/>
    </source>
</evidence>
<dbReference type="PANTHER" id="PTHR11604">
    <property type="entry name" value="PROFILIN"/>
    <property type="match status" value="1"/>
</dbReference>
<dbReference type="GO" id="GO:0005938">
    <property type="term" value="C:cell cortex"/>
    <property type="evidence" value="ECO:0007669"/>
    <property type="project" value="TreeGrafter"/>
</dbReference>
<proteinExistence type="inferred from homology"/>
<dbReference type="PRINTS" id="PR01640">
    <property type="entry name" value="PROFILINPLNT"/>
</dbReference>
<dbReference type="SMART" id="SM00392">
    <property type="entry name" value="PROF"/>
    <property type="match status" value="1"/>
</dbReference>
<dbReference type="InterPro" id="IPR048278">
    <property type="entry name" value="PFN"/>
</dbReference>
<dbReference type="AlphaFoldDB" id="A0A6G1S942"/>
<evidence type="ECO:0000256" key="1">
    <source>
        <dbReference type="ARBA" id="ARBA00004245"/>
    </source>
</evidence>
<comment type="function">
    <text evidence="7">Binds to actin and affects the structure of the cytoskeleton. At high concentrations, profilin prevents the polymerization of actin, whereas it enhances it at low concentrations.</text>
</comment>
<dbReference type="SUPFAM" id="SSF55770">
    <property type="entry name" value="Profilin (actin-binding protein)"/>
    <property type="match status" value="1"/>
</dbReference>
<dbReference type="InterPro" id="IPR027310">
    <property type="entry name" value="Profilin_CS"/>
</dbReference>
<dbReference type="PROSITE" id="PS00414">
    <property type="entry name" value="PROFILIN"/>
    <property type="match status" value="1"/>
</dbReference>
<evidence type="ECO:0000256" key="7">
    <source>
        <dbReference type="RuleBase" id="RU003908"/>
    </source>
</evidence>
<dbReference type="GO" id="GO:0003785">
    <property type="term" value="F:actin monomer binding"/>
    <property type="evidence" value="ECO:0007669"/>
    <property type="project" value="TreeGrafter"/>
</dbReference>
<dbReference type="CDD" id="cd00148">
    <property type="entry name" value="PROF"/>
    <property type="match status" value="1"/>
</dbReference>
<dbReference type="Gene3D" id="3.30.450.30">
    <property type="entry name" value="Dynein light chain 2a, cytoplasmic"/>
    <property type="match status" value="1"/>
</dbReference>
<evidence type="ECO:0000256" key="2">
    <source>
        <dbReference type="ARBA" id="ARBA00010058"/>
    </source>
</evidence>
<comment type="similarity">
    <text evidence="2 8">Belongs to the profilin family.</text>
</comment>
<dbReference type="Pfam" id="PF00235">
    <property type="entry name" value="Profilin"/>
    <property type="match status" value="1"/>
</dbReference>
<dbReference type="InterPro" id="IPR005455">
    <property type="entry name" value="PFN_euk"/>
</dbReference>
<evidence type="ECO:0000256" key="4">
    <source>
        <dbReference type="ARBA" id="ARBA00022490"/>
    </source>
</evidence>
<dbReference type="InterPro" id="IPR036140">
    <property type="entry name" value="PFN_sf"/>
</dbReference>
<gene>
    <name evidence="9" type="primary">proA</name>
    <name evidence="9" type="ORF">g.11017</name>
</gene>
<evidence type="ECO:0000313" key="9">
    <source>
        <dbReference type="EMBL" id="MDE46741.1"/>
    </source>
</evidence>
<evidence type="ECO:0000256" key="3">
    <source>
        <dbReference type="ARBA" id="ARBA00011583"/>
    </source>
</evidence>
<evidence type="ECO:0000256" key="6">
    <source>
        <dbReference type="ARBA" id="ARBA00023212"/>
    </source>
</evidence>
<dbReference type="PRINTS" id="PR00392">
    <property type="entry name" value="PROFILIN"/>
</dbReference>
<dbReference type="PANTHER" id="PTHR11604:SF0">
    <property type="entry name" value="PROFILIN"/>
    <property type="match status" value="1"/>
</dbReference>
<evidence type="ECO:0000256" key="8">
    <source>
        <dbReference type="RuleBase" id="RU003909"/>
    </source>
</evidence>
<sequence>MSWQAYIDNQICQYVKSKVAIIASLQDGAIWAKLEKSDKDVTQQELKTIADTMRNKPEAFQEHGVHLAGEKYFCLSASSNLIRGRKGSAALCIVATKSCLLVVVTEDGFPPGVLNQVVEGLGEYLVTNNY</sequence>
<keyword evidence="4" id="KW-0963">Cytoplasm</keyword>